<feature type="domain" description="Fe/B12 periplasmic-binding" evidence="1">
    <location>
        <begin position="97"/>
        <end position="369"/>
    </location>
</feature>
<dbReference type="Pfam" id="PF01497">
    <property type="entry name" value="Peripla_BP_2"/>
    <property type="match status" value="1"/>
</dbReference>
<sequence length="382" mass="42839">MTKRLLFISFLFFLCTCKQENKGSIPVKTPTGNTSIQYAKGFTIEKQPSGITIIKVLSPWLNSEKTYTYALIPKEIQAKVSLNRNEYDAIISTPVENVVLTSTTHIPALEELGLLDKLVGFPDTKYISSKAARKRIQAGQIQELGINENLNTEAVIALQPELIFGFSINGSNAIYETIQRANIPIVYNGDWVEETPLGKAEWIKFFAPFFNKTSEANSIFTRIEKSYLEAKELAAKATKRPTVVSGALYKDVWYLPGGKSWAANFLSDANADYLWNTSNESGSLSLSWESVLDIAQHAEYWIGPAQFASYKEMKSSSQHYQQFDAFKNGKIFSTANTTGETGGTLYYELAPQRPDLVLKDLIYILHPGLLPNYEPFFFKPLL</sequence>
<dbReference type="PANTHER" id="PTHR30535:SF34">
    <property type="entry name" value="MOLYBDATE-BINDING PROTEIN MOLA"/>
    <property type="match status" value="1"/>
</dbReference>
<dbReference type="EMBL" id="LAZR01000052">
    <property type="protein sequence ID" value="KKN98341.1"/>
    <property type="molecule type" value="Genomic_DNA"/>
</dbReference>
<evidence type="ECO:0000313" key="2">
    <source>
        <dbReference type="EMBL" id="KKN98341.1"/>
    </source>
</evidence>
<accession>A0A0F9XH39</accession>
<dbReference type="InterPro" id="IPR002491">
    <property type="entry name" value="ABC_transptr_periplasmic_BD"/>
</dbReference>
<dbReference type="PROSITE" id="PS50983">
    <property type="entry name" value="FE_B12_PBP"/>
    <property type="match status" value="1"/>
</dbReference>
<name>A0A0F9XH39_9ZZZZ</name>
<proteinExistence type="predicted"/>
<organism evidence="2">
    <name type="scientific">marine sediment metagenome</name>
    <dbReference type="NCBI Taxonomy" id="412755"/>
    <lineage>
        <taxon>unclassified sequences</taxon>
        <taxon>metagenomes</taxon>
        <taxon>ecological metagenomes</taxon>
    </lineage>
</organism>
<dbReference type="GO" id="GO:0071281">
    <property type="term" value="P:cellular response to iron ion"/>
    <property type="evidence" value="ECO:0007669"/>
    <property type="project" value="TreeGrafter"/>
</dbReference>
<reference evidence="2" key="1">
    <citation type="journal article" date="2015" name="Nature">
        <title>Complex archaea that bridge the gap between prokaryotes and eukaryotes.</title>
        <authorList>
            <person name="Spang A."/>
            <person name="Saw J.H."/>
            <person name="Jorgensen S.L."/>
            <person name="Zaremba-Niedzwiedzka K."/>
            <person name="Martijn J."/>
            <person name="Lind A.E."/>
            <person name="van Eijk R."/>
            <person name="Schleper C."/>
            <person name="Guy L."/>
            <person name="Ettema T.J."/>
        </authorList>
    </citation>
    <scope>NUCLEOTIDE SEQUENCE</scope>
</reference>
<evidence type="ECO:0000259" key="1">
    <source>
        <dbReference type="PROSITE" id="PS50983"/>
    </source>
</evidence>
<dbReference type="PANTHER" id="PTHR30535">
    <property type="entry name" value="VITAMIN B12-BINDING PROTEIN"/>
    <property type="match status" value="1"/>
</dbReference>
<dbReference type="InterPro" id="IPR050902">
    <property type="entry name" value="ABC_Transporter_SBP"/>
</dbReference>
<protein>
    <recommendedName>
        <fullName evidence="1">Fe/B12 periplasmic-binding domain-containing protein</fullName>
    </recommendedName>
</protein>
<dbReference type="AlphaFoldDB" id="A0A0F9XH39"/>
<dbReference type="SUPFAM" id="SSF53807">
    <property type="entry name" value="Helical backbone' metal receptor"/>
    <property type="match status" value="1"/>
</dbReference>
<comment type="caution">
    <text evidence="2">The sequence shown here is derived from an EMBL/GenBank/DDBJ whole genome shotgun (WGS) entry which is preliminary data.</text>
</comment>
<dbReference type="Gene3D" id="3.40.50.1980">
    <property type="entry name" value="Nitrogenase molybdenum iron protein domain"/>
    <property type="match status" value="2"/>
</dbReference>
<gene>
    <name evidence="2" type="ORF">LCGC14_0148750</name>
</gene>